<feature type="region of interest" description="Disordered" evidence="1">
    <location>
        <begin position="103"/>
        <end position="127"/>
    </location>
</feature>
<evidence type="ECO:0000313" key="3">
    <source>
        <dbReference type="Proteomes" id="UP000663881"/>
    </source>
</evidence>
<proteinExistence type="predicted"/>
<name>A0A820FNV8_9BILA</name>
<sequence length="166" mass="18762">EDIFYPFDFCGQQKQSNEQHQNRNDSPIRLGVPTDLYSLSRANLLRNLKHKSVMDLNEHKRSSSLVLLNSINIVSSLPPQTVGSDDYLTPNEHLSLTSASQTSLNSTLNNTNNNMESSSTSSLTMMQQQSSILSSPIHSDLNFFLTSIDKNKIYQQIHHVHHQSIH</sequence>
<accession>A0A820FNV8</accession>
<evidence type="ECO:0000313" key="2">
    <source>
        <dbReference type="EMBL" id="CAF4264017.1"/>
    </source>
</evidence>
<protein>
    <submittedName>
        <fullName evidence="2">Uncharacterized protein</fullName>
    </submittedName>
</protein>
<feature type="non-terminal residue" evidence="2">
    <location>
        <position position="1"/>
    </location>
</feature>
<dbReference type="EMBL" id="CAJOAY010013319">
    <property type="protein sequence ID" value="CAF4264017.1"/>
    <property type="molecule type" value="Genomic_DNA"/>
</dbReference>
<comment type="caution">
    <text evidence="2">The sequence shown here is derived from an EMBL/GenBank/DDBJ whole genome shotgun (WGS) entry which is preliminary data.</text>
</comment>
<organism evidence="2 3">
    <name type="scientific">Adineta steineri</name>
    <dbReference type="NCBI Taxonomy" id="433720"/>
    <lineage>
        <taxon>Eukaryota</taxon>
        <taxon>Metazoa</taxon>
        <taxon>Spiralia</taxon>
        <taxon>Gnathifera</taxon>
        <taxon>Rotifera</taxon>
        <taxon>Eurotatoria</taxon>
        <taxon>Bdelloidea</taxon>
        <taxon>Adinetida</taxon>
        <taxon>Adinetidae</taxon>
        <taxon>Adineta</taxon>
    </lineage>
</organism>
<evidence type="ECO:0000256" key="1">
    <source>
        <dbReference type="SAM" id="MobiDB-lite"/>
    </source>
</evidence>
<dbReference type="AlphaFoldDB" id="A0A820FNV8"/>
<gene>
    <name evidence="2" type="ORF">OKA104_LOCUS44289</name>
</gene>
<dbReference type="Proteomes" id="UP000663881">
    <property type="component" value="Unassembled WGS sequence"/>
</dbReference>
<reference evidence="2" key="1">
    <citation type="submission" date="2021-02" db="EMBL/GenBank/DDBJ databases">
        <authorList>
            <person name="Nowell W R."/>
        </authorList>
    </citation>
    <scope>NUCLEOTIDE SEQUENCE</scope>
</reference>